<dbReference type="Gene3D" id="1.10.10.60">
    <property type="entry name" value="Homeodomain-like"/>
    <property type="match status" value="1"/>
</dbReference>
<dbReference type="Proteomes" id="UP001252243">
    <property type="component" value="Unassembled WGS sequence"/>
</dbReference>
<evidence type="ECO:0000256" key="1">
    <source>
        <dbReference type="ARBA" id="ARBA00023015"/>
    </source>
</evidence>
<keyword evidence="3" id="KW-0804">Transcription</keyword>
<dbReference type="InterPro" id="IPR018060">
    <property type="entry name" value="HTH_AraC"/>
</dbReference>
<dbReference type="SUPFAM" id="SSF46689">
    <property type="entry name" value="Homeodomain-like"/>
    <property type="match status" value="1"/>
</dbReference>
<organism evidence="5 6">
    <name type="scientific">Arthrobacter ginsengisoli</name>
    <dbReference type="NCBI Taxonomy" id="1356565"/>
    <lineage>
        <taxon>Bacteria</taxon>
        <taxon>Bacillati</taxon>
        <taxon>Actinomycetota</taxon>
        <taxon>Actinomycetes</taxon>
        <taxon>Micrococcales</taxon>
        <taxon>Micrococcaceae</taxon>
        <taxon>Arthrobacter</taxon>
    </lineage>
</organism>
<dbReference type="PANTHER" id="PTHR43280">
    <property type="entry name" value="ARAC-FAMILY TRANSCRIPTIONAL REGULATOR"/>
    <property type="match status" value="1"/>
</dbReference>
<evidence type="ECO:0000313" key="6">
    <source>
        <dbReference type="Proteomes" id="UP001252243"/>
    </source>
</evidence>
<dbReference type="Pfam" id="PF12833">
    <property type="entry name" value="HTH_18"/>
    <property type="match status" value="1"/>
</dbReference>
<gene>
    <name evidence="5" type="ORF">J2X01_002111</name>
</gene>
<dbReference type="PROSITE" id="PS01124">
    <property type="entry name" value="HTH_ARAC_FAMILY_2"/>
    <property type="match status" value="1"/>
</dbReference>
<comment type="caution">
    <text evidence="5">The sequence shown here is derived from an EMBL/GenBank/DDBJ whole genome shotgun (WGS) entry which is preliminary data.</text>
</comment>
<protein>
    <submittedName>
        <fullName evidence="5">AraC-like DNA-binding protein</fullName>
    </submittedName>
</protein>
<reference evidence="5 6" key="1">
    <citation type="submission" date="2023-07" db="EMBL/GenBank/DDBJ databases">
        <title>Sorghum-associated microbial communities from plants grown in Nebraska, USA.</title>
        <authorList>
            <person name="Schachtman D."/>
        </authorList>
    </citation>
    <scope>NUCLEOTIDE SEQUENCE [LARGE SCALE GENOMIC DNA]</scope>
    <source>
        <strain evidence="5 6">BE167</strain>
    </source>
</reference>
<dbReference type="SMART" id="SM00342">
    <property type="entry name" value="HTH_ARAC"/>
    <property type="match status" value="1"/>
</dbReference>
<feature type="domain" description="HTH araC/xylS-type" evidence="4">
    <location>
        <begin position="218"/>
        <end position="319"/>
    </location>
</feature>
<evidence type="ECO:0000313" key="5">
    <source>
        <dbReference type="EMBL" id="MDR7082821.1"/>
    </source>
</evidence>
<evidence type="ECO:0000256" key="2">
    <source>
        <dbReference type="ARBA" id="ARBA00023125"/>
    </source>
</evidence>
<dbReference type="InterPro" id="IPR035418">
    <property type="entry name" value="AraC-bd_2"/>
</dbReference>
<evidence type="ECO:0000259" key="4">
    <source>
        <dbReference type="PROSITE" id="PS01124"/>
    </source>
</evidence>
<dbReference type="RefSeq" id="WP_310056557.1">
    <property type="nucleotide sequence ID" value="NZ_JAVDVQ010000007.1"/>
</dbReference>
<dbReference type="Pfam" id="PF14525">
    <property type="entry name" value="AraC_binding_2"/>
    <property type="match status" value="1"/>
</dbReference>
<accession>A0ABU1UCA6</accession>
<keyword evidence="6" id="KW-1185">Reference proteome</keyword>
<dbReference type="PANTHER" id="PTHR43280:SF31">
    <property type="entry name" value="TRANSCRIPTIONAL REGULATORY PROTEIN"/>
    <property type="match status" value="1"/>
</dbReference>
<keyword evidence="2" id="KW-0238">DNA-binding</keyword>
<dbReference type="EMBL" id="JAVDVQ010000007">
    <property type="protein sequence ID" value="MDR7082821.1"/>
    <property type="molecule type" value="Genomic_DNA"/>
</dbReference>
<dbReference type="PRINTS" id="PR00032">
    <property type="entry name" value="HTHARAC"/>
</dbReference>
<dbReference type="InterPro" id="IPR009057">
    <property type="entry name" value="Homeodomain-like_sf"/>
</dbReference>
<evidence type="ECO:0000256" key="3">
    <source>
        <dbReference type="ARBA" id="ARBA00023163"/>
    </source>
</evidence>
<dbReference type="InterPro" id="IPR020449">
    <property type="entry name" value="Tscrpt_reg_AraC-type_HTH"/>
</dbReference>
<sequence length="330" mass="35657">MSQFLNDQAVVPRIFAEQAKDPGSWGAMVSSALLALDMETDHPESFTARMRNRTQGGIHLAEIEASGHAARRGAERVAADGGSLVLCHVLSGEGFIVQDGRQAQLGPGDFGFYQTGRPVEIIVPTGFSILFLKFPQSLVTLSSLQIADLVAERLDSRSGLAPAVAGLLGGLNSVVDTLSPELQMLTLHNAVDLTAAMIRHELAATVAEPAGQKRVRFESIAAYIDAHLQDPDLTPGRIAAANFISVRYLHAIFSETGETVGSWIRTRRLDRCARELRDPRLADVPVSVLSHRNGFKNQSYFSQLFKEYTGQAPAEYRAALAGAAPRAPRT</sequence>
<name>A0ABU1UCA6_9MICC</name>
<keyword evidence="1" id="KW-0805">Transcription regulation</keyword>
<proteinExistence type="predicted"/>